<dbReference type="GO" id="GO:0009134">
    <property type="term" value="P:nucleoside diphosphate catabolic process"/>
    <property type="evidence" value="ECO:0007669"/>
    <property type="project" value="TreeGrafter"/>
</dbReference>
<dbReference type="OrthoDB" id="6372431at2759"/>
<keyword evidence="7" id="KW-1185">Reference proteome</keyword>
<comment type="caution">
    <text evidence="6">The sequence shown here is derived from an EMBL/GenBank/DDBJ whole genome shotgun (WGS) entry which is preliminary data.</text>
</comment>
<feature type="active site" description="Proton acceptor" evidence="3">
    <location>
        <position position="181"/>
    </location>
</feature>
<dbReference type="EMBL" id="JAFBMS010000624">
    <property type="protein sequence ID" value="KAG9330397.1"/>
    <property type="molecule type" value="Genomic_DNA"/>
</dbReference>
<dbReference type="Gene3D" id="3.30.420.40">
    <property type="match status" value="1"/>
</dbReference>
<keyword evidence="5" id="KW-1133">Transmembrane helix</keyword>
<dbReference type="PANTHER" id="PTHR11782">
    <property type="entry name" value="ADENOSINE/GUANOSINE DIPHOSPHATASE"/>
    <property type="match status" value="1"/>
</dbReference>
<dbReference type="InterPro" id="IPR000407">
    <property type="entry name" value="GDA1_CD39_NTPase"/>
</dbReference>
<keyword evidence="5" id="KW-0472">Membrane</keyword>
<evidence type="ECO:0000256" key="5">
    <source>
        <dbReference type="SAM" id="Phobius"/>
    </source>
</evidence>
<accession>A0A8T2N1D5</accession>
<feature type="transmembrane region" description="Helical" evidence="5">
    <location>
        <begin position="36"/>
        <end position="54"/>
    </location>
</feature>
<evidence type="ECO:0000256" key="4">
    <source>
        <dbReference type="RuleBase" id="RU003833"/>
    </source>
</evidence>
<evidence type="ECO:0000256" key="3">
    <source>
        <dbReference type="PIRSR" id="PIRSR600407-1"/>
    </source>
</evidence>
<gene>
    <name evidence="6" type="ORF">JZ751_025528</name>
</gene>
<evidence type="ECO:0000256" key="1">
    <source>
        <dbReference type="ARBA" id="ARBA00009283"/>
    </source>
</evidence>
<organism evidence="6 7">
    <name type="scientific">Albula glossodonta</name>
    <name type="common">roundjaw bonefish</name>
    <dbReference type="NCBI Taxonomy" id="121402"/>
    <lineage>
        <taxon>Eukaryota</taxon>
        <taxon>Metazoa</taxon>
        <taxon>Chordata</taxon>
        <taxon>Craniata</taxon>
        <taxon>Vertebrata</taxon>
        <taxon>Euteleostomi</taxon>
        <taxon>Actinopterygii</taxon>
        <taxon>Neopterygii</taxon>
        <taxon>Teleostei</taxon>
        <taxon>Albuliformes</taxon>
        <taxon>Albulidae</taxon>
        <taxon>Albula</taxon>
    </lineage>
</organism>
<evidence type="ECO:0000313" key="7">
    <source>
        <dbReference type="Proteomes" id="UP000824540"/>
    </source>
</evidence>
<evidence type="ECO:0000256" key="2">
    <source>
        <dbReference type="ARBA" id="ARBA00022801"/>
    </source>
</evidence>
<dbReference type="GO" id="GO:0004382">
    <property type="term" value="F:GDP phosphatase activity"/>
    <property type="evidence" value="ECO:0007669"/>
    <property type="project" value="TreeGrafter"/>
</dbReference>
<protein>
    <recommendedName>
        <fullName evidence="8">Ectonucleoside triphosphate diphosphohydrolase 1</fullName>
    </recommendedName>
</protein>
<reference evidence="6" key="1">
    <citation type="thesis" date="2021" institute="BYU ScholarsArchive" country="Provo, UT, USA">
        <title>Applications of and Algorithms for Genome Assembly and Genomic Analyses with an Emphasis on Marine Teleosts.</title>
        <authorList>
            <person name="Pickett B.D."/>
        </authorList>
    </citation>
    <scope>NUCLEOTIDE SEQUENCE</scope>
    <source>
        <strain evidence="6">HI-2016</strain>
    </source>
</reference>
<dbReference type="Proteomes" id="UP000824540">
    <property type="component" value="Unassembled WGS sequence"/>
</dbReference>
<dbReference type="PANTHER" id="PTHR11782:SF33">
    <property type="entry name" value="ECTONUCLEOSIDE TRIPHOSPHATE DIPHOSPHOHYDROLASE 2"/>
    <property type="match status" value="1"/>
</dbReference>
<dbReference type="GO" id="GO:0005886">
    <property type="term" value="C:plasma membrane"/>
    <property type="evidence" value="ECO:0007669"/>
    <property type="project" value="TreeGrafter"/>
</dbReference>
<evidence type="ECO:0008006" key="8">
    <source>
        <dbReference type="Google" id="ProtNLM"/>
    </source>
</evidence>
<feature type="non-terminal residue" evidence="6">
    <location>
        <position position="1"/>
    </location>
</feature>
<dbReference type="Pfam" id="PF01150">
    <property type="entry name" value="GDA1_CD39"/>
    <property type="match status" value="1"/>
</dbReference>
<proteinExistence type="inferred from homology"/>
<evidence type="ECO:0000313" key="6">
    <source>
        <dbReference type="EMBL" id="KAG9330397.1"/>
    </source>
</evidence>
<dbReference type="GO" id="GO:0045134">
    <property type="term" value="F:UDP phosphatase activity"/>
    <property type="evidence" value="ECO:0007669"/>
    <property type="project" value="TreeGrafter"/>
</dbReference>
<name>A0A8T2N1D5_9TELE</name>
<dbReference type="AlphaFoldDB" id="A0A8T2N1D5"/>
<sequence length="198" mass="21421">MLATASTQSCAVTRSAFTGITAYRIVTHMASQHTKITAAVACLLLGILAVLLLTIPTEDLYEPPDYMYGIVLDAGSSHTTLYIYKWPADKQNGTGIVTQHSECHVKGGGISSYAGLDGGAAGSLQACLDDAVRDIPKARHELTPVISSPRDTERILREVSHKIRSYPFNFQGATILSGKEEGAYGWVTVNYLQENFIK</sequence>
<keyword evidence="5" id="KW-0812">Transmembrane</keyword>
<keyword evidence="2 4" id="KW-0378">Hydrolase</keyword>
<dbReference type="PROSITE" id="PS01238">
    <property type="entry name" value="GDA1_CD39_NTPASE"/>
    <property type="match status" value="1"/>
</dbReference>
<comment type="similarity">
    <text evidence="1 4">Belongs to the GDA1/CD39 NTPase family.</text>
</comment>
<dbReference type="GO" id="GO:0017111">
    <property type="term" value="F:ribonucleoside triphosphate phosphatase activity"/>
    <property type="evidence" value="ECO:0007669"/>
    <property type="project" value="TreeGrafter"/>
</dbReference>